<keyword evidence="2" id="KW-1185">Reference proteome</keyword>
<dbReference type="Proteomes" id="UP000504637">
    <property type="component" value="Unplaced"/>
</dbReference>
<name>A0A6J3LTV2_9PEZI</name>
<gene>
    <name evidence="3" type="ORF">K489DRAFT_384614</name>
</gene>
<proteinExistence type="predicted"/>
<protein>
    <submittedName>
        <fullName evidence="3">Uncharacterized protein</fullName>
    </submittedName>
</protein>
<evidence type="ECO:0000256" key="1">
    <source>
        <dbReference type="SAM" id="MobiDB-lite"/>
    </source>
</evidence>
<sequence>MTNPGRQRVQNVVRPLPSALLEDCTTYLEEQLYNQGFATLSSALLSGFSNSSPLYVPPPQHLALAATLSVHPSFTTRTLQAEKHKAAQAASAYLRHVQKNTTVETAGFARAFVFGGSANSGRDQRARLRRSAAVRHSDDTDDKSKLGEEDRQIHNSYAREQSLFRNADDFWSVVGWSFNCSVKHPNRWVIWKTWLQVMLDLLEDDIQHCKDTTEGTSSFQKALICQYMFGAGGRLINIRRIMRAIFADGSAQTIAEFPEIWRNEARPPKRDSQDKSQKRKQLDIENDEFADYFDAESDTESVTNDPNSSAALDKILGDNEHDDDDEQAASARAIAWQEGSDPTIVLRQRILAVISSLSFGAPELSIEPYNLASLIAEFVRPLPIGNFMQFTLPLTSNFSIDMQVTISEMLLKSLVAGDTPATDPSSSMTQDAFEKWYAPRAASSSSAVDNAKVSVLVESVLRNLWQAECLPIEKRDTLVRAVEVGIAAREKKAGSAKSKTGKKHESDGAARAMLQSSAKRLQAFIATLAVL</sequence>
<feature type="region of interest" description="Disordered" evidence="1">
    <location>
        <begin position="296"/>
        <end position="329"/>
    </location>
</feature>
<dbReference type="GeneID" id="54363698"/>
<evidence type="ECO:0000313" key="3">
    <source>
        <dbReference type="RefSeq" id="XP_033455740.1"/>
    </source>
</evidence>
<dbReference type="AlphaFoldDB" id="A0A6J3LTV2"/>
<accession>A0A6J3LTV2</accession>
<feature type="compositionally biased region" description="Basic and acidic residues" evidence="1">
    <location>
        <begin position="135"/>
        <end position="152"/>
    </location>
</feature>
<feature type="compositionally biased region" description="Polar residues" evidence="1">
    <location>
        <begin position="300"/>
        <end position="310"/>
    </location>
</feature>
<organism evidence="3">
    <name type="scientific">Dissoconium aciculare CBS 342.82</name>
    <dbReference type="NCBI Taxonomy" id="1314786"/>
    <lineage>
        <taxon>Eukaryota</taxon>
        <taxon>Fungi</taxon>
        <taxon>Dikarya</taxon>
        <taxon>Ascomycota</taxon>
        <taxon>Pezizomycotina</taxon>
        <taxon>Dothideomycetes</taxon>
        <taxon>Dothideomycetidae</taxon>
        <taxon>Mycosphaerellales</taxon>
        <taxon>Dissoconiaceae</taxon>
        <taxon>Dissoconium</taxon>
    </lineage>
</organism>
<reference evidence="3" key="3">
    <citation type="submission" date="2025-08" db="UniProtKB">
        <authorList>
            <consortium name="RefSeq"/>
        </authorList>
    </citation>
    <scope>IDENTIFICATION</scope>
    <source>
        <strain evidence="3">CBS 342.82</strain>
    </source>
</reference>
<feature type="region of interest" description="Disordered" evidence="1">
    <location>
        <begin position="262"/>
        <end position="281"/>
    </location>
</feature>
<evidence type="ECO:0000313" key="2">
    <source>
        <dbReference type="Proteomes" id="UP000504637"/>
    </source>
</evidence>
<dbReference type="RefSeq" id="XP_033455740.1">
    <property type="nucleotide sequence ID" value="XM_033605898.1"/>
</dbReference>
<reference evidence="3" key="1">
    <citation type="submission" date="2020-01" db="EMBL/GenBank/DDBJ databases">
        <authorList>
            <consortium name="DOE Joint Genome Institute"/>
            <person name="Haridas S."/>
            <person name="Albert R."/>
            <person name="Binder M."/>
            <person name="Bloem J."/>
            <person name="Labutti K."/>
            <person name="Salamov A."/>
            <person name="Andreopoulos B."/>
            <person name="Baker S.E."/>
            <person name="Barry K."/>
            <person name="Bills G."/>
            <person name="Bluhm B.H."/>
            <person name="Cannon C."/>
            <person name="Castanera R."/>
            <person name="Culley D.E."/>
            <person name="Daum C."/>
            <person name="Ezra D."/>
            <person name="Gonzalez J.B."/>
            <person name="Henrissat B."/>
            <person name="Kuo A."/>
            <person name="Liang C."/>
            <person name="Lipzen A."/>
            <person name="Lutzoni F."/>
            <person name="Magnuson J."/>
            <person name="Mondo S."/>
            <person name="Nolan M."/>
            <person name="Ohm R."/>
            <person name="Pangilinan J."/>
            <person name="Park H.-J."/>
            <person name="Ramirez L."/>
            <person name="Alfaro M."/>
            <person name="Sun H."/>
            <person name="Tritt A."/>
            <person name="Yoshinaga Y."/>
            <person name="Zwiers L.-H."/>
            <person name="Turgeon B.G."/>
            <person name="Goodwin S.B."/>
            <person name="Spatafora J.W."/>
            <person name="Crous P.W."/>
            <person name="Grigoriev I.V."/>
        </authorList>
    </citation>
    <scope>NUCLEOTIDE SEQUENCE</scope>
    <source>
        <strain evidence="3">CBS 342.82</strain>
    </source>
</reference>
<dbReference type="OrthoDB" id="5411773at2759"/>
<reference evidence="3" key="2">
    <citation type="submission" date="2020-04" db="EMBL/GenBank/DDBJ databases">
        <authorList>
            <consortium name="NCBI Genome Project"/>
        </authorList>
    </citation>
    <scope>NUCLEOTIDE SEQUENCE</scope>
    <source>
        <strain evidence="3">CBS 342.82</strain>
    </source>
</reference>
<feature type="region of interest" description="Disordered" evidence="1">
    <location>
        <begin position="120"/>
        <end position="152"/>
    </location>
</feature>